<dbReference type="PANTHER" id="PTHR23041:SF78">
    <property type="entry name" value="E3 UBIQUITIN-PROTEIN LIGASE RNF4"/>
    <property type="match status" value="1"/>
</dbReference>
<evidence type="ECO:0000256" key="5">
    <source>
        <dbReference type="SAM" id="MobiDB-lite"/>
    </source>
</evidence>
<keyword evidence="1" id="KW-0479">Metal-binding</keyword>
<keyword evidence="2 4" id="KW-0863">Zinc-finger</keyword>
<protein>
    <recommendedName>
        <fullName evidence="6">RING-type domain-containing protein</fullName>
    </recommendedName>
</protein>
<dbReference type="PROSITE" id="PS00518">
    <property type="entry name" value="ZF_RING_1"/>
    <property type="match status" value="1"/>
</dbReference>
<dbReference type="PROSITE" id="PS50089">
    <property type="entry name" value="ZF_RING_2"/>
    <property type="match status" value="1"/>
</dbReference>
<dbReference type="InterPro" id="IPR001841">
    <property type="entry name" value="Znf_RING"/>
</dbReference>
<evidence type="ECO:0000256" key="1">
    <source>
        <dbReference type="ARBA" id="ARBA00022723"/>
    </source>
</evidence>
<feature type="region of interest" description="Disordered" evidence="5">
    <location>
        <begin position="1"/>
        <end position="57"/>
    </location>
</feature>
<dbReference type="AlphaFoldDB" id="A0A6A6RD46"/>
<dbReference type="PANTHER" id="PTHR23041">
    <property type="entry name" value="RING FINGER DOMAIN-CONTAINING"/>
    <property type="match status" value="1"/>
</dbReference>
<evidence type="ECO:0000256" key="4">
    <source>
        <dbReference type="PROSITE-ProRule" id="PRU00175"/>
    </source>
</evidence>
<dbReference type="InterPro" id="IPR017907">
    <property type="entry name" value="Znf_RING_CS"/>
</dbReference>
<feature type="compositionally biased region" description="Low complexity" evidence="5">
    <location>
        <begin position="32"/>
        <end position="45"/>
    </location>
</feature>
<feature type="compositionally biased region" description="Pro residues" evidence="5">
    <location>
        <begin position="95"/>
        <end position="114"/>
    </location>
</feature>
<dbReference type="InterPro" id="IPR047134">
    <property type="entry name" value="RNF4"/>
</dbReference>
<reference evidence="7" key="1">
    <citation type="journal article" date="2020" name="Stud. Mycol.">
        <title>101 Dothideomycetes genomes: a test case for predicting lifestyles and emergence of pathogens.</title>
        <authorList>
            <person name="Haridas S."/>
            <person name="Albert R."/>
            <person name="Binder M."/>
            <person name="Bloem J."/>
            <person name="Labutti K."/>
            <person name="Salamov A."/>
            <person name="Andreopoulos B."/>
            <person name="Baker S."/>
            <person name="Barry K."/>
            <person name="Bills G."/>
            <person name="Bluhm B."/>
            <person name="Cannon C."/>
            <person name="Castanera R."/>
            <person name="Culley D."/>
            <person name="Daum C."/>
            <person name="Ezra D."/>
            <person name="Gonzalez J."/>
            <person name="Henrissat B."/>
            <person name="Kuo A."/>
            <person name="Liang C."/>
            <person name="Lipzen A."/>
            <person name="Lutzoni F."/>
            <person name="Magnuson J."/>
            <person name="Mondo S."/>
            <person name="Nolan M."/>
            <person name="Ohm R."/>
            <person name="Pangilinan J."/>
            <person name="Park H.-J."/>
            <person name="Ramirez L."/>
            <person name="Alfaro M."/>
            <person name="Sun H."/>
            <person name="Tritt A."/>
            <person name="Yoshinaga Y."/>
            <person name="Zwiers L.-H."/>
            <person name="Turgeon B."/>
            <person name="Goodwin S."/>
            <person name="Spatafora J."/>
            <person name="Crous P."/>
            <person name="Grigoriev I."/>
        </authorList>
    </citation>
    <scope>NUCLEOTIDE SEQUENCE</scope>
    <source>
        <strain evidence="7">CBS 269.34</strain>
    </source>
</reference>
<evidence type="ECO:0000313" key="8">
    <source>
        <dbReference type="Proteomes" id="UP000799750"/>
    </source>
</evidence>
<dbReference type="OrthoDB" id="6270329at2759"/>
<accession>A0A6A6RD46</accession>
<feature type="region of interest" description="Disordered" evidence="5">
    <location>
        <begin position="75"/>
        <end position="193"/>
    </location>
</feature>
<dbReference type="GO" id="GO:0008270">
    <property type="term" value="F:zinc ion binding"/>
    <property type="evidence" value="ECO:0007669"/>
    <property type="project" value="UniProtKB-KW"/>
</dbReference>
<evidence type="ECO:0000256" key="2">
    <source>
        <dbReference type="ARBA" id="ARBA00022771"/>
    </source>
</evidence>
<sequence>MSDSDPPPPSVHPRRRLPNPNPNFSTIRPLPHHSSSYHSASQSSSQPETPPFNDDYFQDAFSDFASAPAYSRLPHFDTILNPTNSSGTDRFFSPPAWPSPRRPPSPRAPSPTLPSIPAFSMSSARLPNGYVDLTHDPTSPSSPPPNPRRAPKRNTTLHSSPELNEGPSTKRQRRNDTTSSRIPATRDSPIEEIDLVDDDKTVLQNALQKQRMEQVKAQERPAEKPLKMSNLTCVICMDTPTDITATSCGHLFCHTCLMEALIAGENRSGVPEPRRSQCPVCRKLINRTKTTDIIPLLMMRGLATQPRKPATPKAA</sequence>
<dbReference type="SUPFAM" id="SSF57850">
    <property type="entry name" value="RING/U-box"/>
    <property type="match status" value="1"/>
</dbReference>
<dbReference type="InterPro" id="IPR013083">
    <property type="entry name" value="Znf_RING/FYVE/PHD"/>
</dbReference>
<feature type="domain" description="RING-type" evidence="6">
    <location>
        <begin position="233"/>
        <end position="282"/>
    </location>
</feature>
<dbReference type="Gene3D" id="3.30.40.10">
    <property type="entry name" value="Zinc/RING finger domain, C3HC4 (zinc finger)"/>
    <property type="match status" value="1"/>
</dbReference>
<organism evidence="7 8">
    <name type="scientific">Lophium mytilinum</name>
    <dbReference type="NCBI Taxonomy" id="390894"/>
    <lineage>
        <taxon>Eukaryota</taxon>
        <taxon>Fungi</taxon>
        <taxon>Dikarya</taxon>
        <taxon>Ascomycota</taxon>
        <taxon>Pezizomycotina</taxon>
        <taxon>Dothideomycetes</taxon>
        <taxon>Pleosporomycetidae</taxon>
        <taxon>Mytilinidiales</taxon>
        <taxon>Mytilinidiaceae</taxon>
        <taxon>Lophium</taxon>
    </lineage>
</organism>
<dbReference type="SMART" id="SM00184">
    <property type="entry name" value="RING"/>
    <property type="match status" value="1"/>
</dbReference>
<feature type="compositionally biased region" description="Polar residues" evidence="5">
    <location>
        <begin position="157"/>
        <end position="169"/>
    </location>
</feature>
<evidence type="ECO:0000313" key="7">
    <source>
        <dbReference type="EMBL" id="KAF2502384.1"/>
    </source>
</evidence>
<proteinExistence type="predicted"/>
<dbReference type="EMBL" id="MU004181">
    <property type="protein sequence ID" value="KAF2502384.1"/>
    <property type="molecule type" value="Genomic_DNA"/>
</dbReference>
<dbReference type="Proteomes" id="UP000799750">
    <property type="component" value="Unassembled WGS sequence"/>
</dbReference>
<evidence type="ECO:0000259" key="6">
    <source>
        <dbReference type="PROSITE" id="PS50089"/>
    </source>
</evidence>
<dbReference type="Pfam" id="PF13920">
    <property type="entry name" value="zf-C3HC4_3"/>
    <property type="match status" value="1"/>
</dbReference>
<dbReference type="GO" id="GO:0016567">
    <property type="term" value="P:protein ubiquitination"/>
    <property type="evidence" value="ECO:0007669"/>
    <property type="project" value="UniProtKB-UniPathway"/>
</dbReference>
<keyword evidence="8" id="KW-1185">Reference proteome</keyword>
<feature type="compositionally biased region" description="Pro residues" evidence="5">
    <location>
        <begin position="1"/>
        <end position="11"/>
    </location>
</feature>
<keyword evidence="3" id="KW-0862">Zinc</keyword>
<gene>
    <name evidence="7" type="ORF">BU16DRAFT_532745</name>
</gene>
<evidence type="ECO:0000256" key="3">
    <source>
        <dbReference type="ARBA" id="ARBA00022833"/>
    </source>
</evidence>
<name>A0A6A6RD46_9PEZI</name>
<dbReference type="UniPathway" id="UPA00143"/>